<dbReference type="GO" id="GO:0070449">
    <property type="term" value="C:elongin complex"/>
    <property type="evidence" value="ECO:0007669"/>
    <property type="project" value="InterPro"/>
</dbReference>
<feature type="compositionally biased region" description="Polar residues" evidence="1">
    <location>
        <begin position="268"/>
        <end position="287"/>
    </location>
</feature>
<dbReference type="OrthoDB" id="21513at2759"/>
<dbReference type="Gene3D" id="6.10.250.3180">
    <property type="match status" value="1"/>
</dbReference>
<organism evidence="2 3">
    <name type="scientific">Amylocarpus encephaloides</name>
    <dbReference type="NCBI Taxonomy" id="45428"/>
    <lineage>
        <taxon>Eukaryota</taxon>
        <taxon>Fungi</taxon>
        <taxon>Dikarya</taxon>
        <taxon>Ascomycota</taxon>
        <taxon>Pezizomycotina</taxon>
        <taxon>Leotiomycetes</taxon>
        <taxon>Helotiales</taxon>
        <taxon>Helotiales incertae sedis</taxon>
        <taxon>Amylocarpus</taxon>
    </lineage>
</organism>
<dbReference type="AlphaFoldDB" id="A0A9P7YRN6"/>
<dbReference type="PANTHER" id="PTHR15141">
    <property type="entry name" value="TRANSCRIPTION ELONGATION FACTOR B POLYPEPTIDE 3"/>
    <property type="match status" value="1"/>
</dbReference>
<dbReference type="PANTHER" id="PTHR15141:SF76">
    <property type="entry name" value="TRANSCRIPTION ELONGATION FACTOR B POLYPEPTIDE 3"/>
    <property type="match status" value="1"/>
</dbReference>
<name>A0A9P7YRN6_9HELO</name>
<feature type="compositionally biased region" description="Acidic residues" evidence="1">
    <location>
        <begin position="289"/>
        <end position="307"/>
    </location>
</feature>
<protein>
    <submittedName>
        <fullName evidence="2">Elongin-A</fullName>
    </submittedName>
</protein>
<reference evidence="2" key="1">
    <citation type="journal article" date="2021" name="IMA Fungus">
        <title>Genomic characterization of three marine fungi, including Emericellopsis atlantica sp. nov. with signatures of a generalist lifestyle and marine biomass degradation.</title>
        <authorList>
            <person name="Hagestad O.C."/>
            <person name="Hou L."/>
            <person name="Andersen J.H."/>
            <person name="Hansen E.H."/>
            <person name="Altermark B."/>
            <person name="Li C."/>
            <person name="Kuhnert E."/>
            <person name="Cox R.J."/>
            <person name="Crous P.W."/>
            <person name="Spatafora J.W."/>
            <person name="Lail K."/>
            <person name="Amirebrahimi M."/>
            <person name="Lipzen A."/>
            <person name="Pangilinan J."/>
            <person name="Andreopoulos W."/>
            <person name="Hayes R.D."/>
            <person name="Ng V."/>
            <person name="Grigoriev I.V."/>
            <person name="Jackson S.A."/>
            <person name="Sutton T.D.S."/>
            <person name="Dobson A.D.W."/>
            <person name="Rama T."/>
        </authorList>
    </citation>
    <scope>NUCLEOTIDE SEQUENCE</scope>
    <source>
        <strain evidence="2">TRa018bII</strain>
    </source>
</reference>
<evidence type="ECO:0000313" key="2">
    <source>
        <dbReference type="EMBL" id="KAG9238688.1"/>
    </source>
</evidence>
<accession>A0A9P7YRN6</accession>
<feature type="region of interest" description="Disordered" evidence="1">
    <location>
        <begin position="268"/>
        <end position="314"/>
    </location>
</feature>
<dbReference type="Proteomes" id="UP000824998">
    <property type="component" value="Unassembled WGS sequence"/>
</dbReference>
<sequence>GAPSLLSLSVKACIRQHRVLTDVGGLEYSRVRVILERIESPEQLHVIETNSPQIASDTAKLWQKYIAKDFPSWRQKNYTPKNPKNWYKVYQKYKREQKEEIARDEEALRAAMNGIKQHKETNVSKLVDPRTTKLPRLPRDPRMIVNNGGVPLKKGGGFVKETPNGLNWTGGSKTKMSTPQGVLQKARREAKEISQMAKLSRPTHQLGALPGVFNQVKEAPAGLANHYRVAAQPATRSVKILSRRPASIVSGSIRGPSLEEREAKLRALTTSAQRGASSTSHSVTMVGSSEDEDDFLAGDDDEVDDLFDEKSHHS</sequence>
<comment type="caution">
    <text evidence="2">The sequence shown here is derived from an EMBL/GenBank/DDBJ whole genome shotgun (WGS) entry which is preliminary data.</text>
</comment>
<feature type="region of interest" description="Disordered" evidence="1">
    <location>
        <begin position="131"/>
        <end position="179"/>
    </location>
</feature>
<feature type="non-terminal residue" evidence="2">
    <location>
        <position position="314"/>
    </location>
</feature>
<feature type="compositionally biased region" description="Basic and acidic residues" evidence="1">
    <location>
        <begin position="131"/>
        <end position="142"/>
    </location>
</feature>
<evidence type="ECO:0000256" key="1">
    <source>
        <dbReference type="SAM" id="MobiDB-lite"/>
    </source>
</evidence>
<dbReference type="InterPro" id="IPR051870">
    <property type="entry name" value="Elongin-A_domain"/>
</dbReference>
<feature type="compositionally biased region" description="Polar residues" evidence="1">
    <location>
        <begin position="164"/>
        <end position="179"/>
    </location>
</feature>
<proteinExistence type="predicted"/>
<gene>
    <name evidence="2" type="ORF">BJ875DRAFT_361529</name>
</gene>
<keyword evidence="3" id="KW-1185">Reference proteome</keyword>
<dbReference type="EMBL" id="MU251367">
    <property type="protein sequence ID" value="KAG9238688.1"/>
    <property type="molecule type" value="Genomic_DNA"/>
</dbReference>
<dbReference type="InterPro" id="IPR010684">
    <property type="entry name" value="RNA_pol_II_trans_fac_SIII_A"/>
</dbReference>
<evidence type="ECO:0000313" key="3">
    <source>
        <dbReference type="Proteomes" id="UP000824998"/>
    </source>
</evidence>
<dbReference type="Pfam" id="PF06881">
    <property type="entry name" value="Elongin_A"/>
    <property type="match status" value="1"/>
</dbReference>
<feature type="non-terminal residue" evidence="2">
    <location>
        <position position="1"/>
    </location>
</feature>
<dbReference type="GO" id="GO:0006368">
    <property type="term" value="P:transcription elongation by RNA polymerase II"/>
    <property type="evidence" value="ECO:0007669"/>
    <property type="project" value="InterPro"/>
</dbReference>